<proteinExistence type="predicted"/>
<dbReference type="EMBL" id="UGTS01000006">
    <property type="protein sequence ID" value="SUC40880.1"/>
    <property type="molecule type" value="Genomic_DNA"/>
</dbReference>
<organism evidence="1 2">
    <name type="scientific">Proteus mirabilis</name>
    <dbReference type="NCBI Taxonomy" id="584"/>
    <lineage>
        <taxon>Bacteria</taxon>
        <taxon>Pseudomonadati</taxon>
        <taxon>Pseudomonadota</taxon>
        <taxon>Gammaproteobacteria</taxon>
        <taxon>Enterobacterales</taxon>
        <taxon>Morganellaceae</taxon>
        <taxon>Proteus</taxon>
    </lineage>
</organism>
<name>A0A379GIW2_PROMI</name>
<sequence>MHRGWSPEQIAGWLKRNYPDAQGMNVSHETIYKTLFIQTRGTLKKSYSNILEAEERYENLEPHHLKEKD</sequence>
<gene>
    <name evidence="1" type="ORF">NCTC11938_05182</name>
</gene>
<reference evidence="1 2" key="1">
    <citation type="submission" date="2018-06" db="EMBL/GenBank/DDBJ databases">
        <authorList>
            <consortium name="Pathogen Informatics"/>
            <person name="Doyle S."/>
        </authorList>
    </citation>
    <scope>NUCLEOTIDE SEQUENCE [LARGE SCALE GENOMIC DNA]</scope>
    <source>
        <strain evidence="1 2">NCTC11938</strain>
    </source>
</reference>
<accession>A0A379GIW2</accession>
<protein>
    <submittedName>
        <fullName evidence="1">Transposase and inactivated derivatives, IS30 family</fullName>
    </submittedName>
</protein>
<evidence type="ECO:0000313" key="2">
    <source>
        <dbReference type="Proteomes" id="UP000254191"/>
    </source>
</evidence>
<dbReference type="AlphaFoldDB" id="A0A379GIW2"/>
<dbReference type="Proteomes" id="UP000254191">
    <property type="component" value="Unassembled WGS sequence"/>
</dbReference>
<evidence type="ECO:0000313" key="1">
    <source>
        <dbReference type="EMBL" id="SUC40880.1"/>
    </source>
</evidence>